<evidence type="ECO:0000313" key="3">
    <source>
        <dbReference type="Proteomes" id="UP001315967"/>
    </source>
</evidence>
<dbReference type="EMBL" id="CP102453">
    <property type="protein sequence ID" value="UUX35511.1"/>
    <property type="molecule type" value="Genomic_DNA"/>
</dbReference>
<keyword evidence="3" id="KW-1185">Reference proteome</keyword>
<protein>
    <submittedName>
        <fullName evidence="2">DUF1294 domain-containing protein</fullName>
    </submittedName>
</protein>
<evidence type="ECO:0000313" key="2">
    <source>
        <dbReference type="EMBL" id="UUX35511.1"/>
    </source>
</evidence>
<proteinExistence type="predicted"/>
<evidence type="ECO:0000256" key="1">
    <source>
        <dbReference type="SAM" id="Phobius"/>
    </source>
</evidence>
<gene>
    <name evidence="2" type="ORF">NRE15_10845</name>
</gene>
<keyword evidence="1" id="KW-0812">Transmembrane</keyword>
<feature type="transmembrane region" description="Helical" evidence="1">
    <location>
        <begin position="62"/>
        <end position="83"/>
    </location>
</feature>
<name>A0ABY5P9S5_9LACT</name>
<organism evidence="2 3">
    <name type="scientific">Fundicoccus culcitae</name>
    <dbReference type="NCBI Taxonomy" id="2969821"/>
    <lineage>
        <taxon>Bacteria</taxon>
        <taxon>Bacillati</taxon>
        <taxon>Bacillota</taxon>
        <taxon>Bacilli</taxon>
        <taxon>Lactobacillales</taxon>
        <taxon>Aerococcaceae</taxon>
        <taxon>Fundicoccus</taxon>
    </lineage>
</organism>
<dbReference type="InterPro" id="IPR010718">
    <property type="entry name" value="DUF1294"/>
</dbReference>
<dbReference type="Pfam" id="PF06961">
    <property type="entry name" value="DUF1294"/>
    <property type="match status" value="1"/>
</dbReference>
<accession>A0ABY5P9S5</accession>
<dbReference type="RefSeq" id="WP_313794991.1">
    <property type="nucleotide sequence ID" value="NZ_CP102453.1"/>
</dbReference>
<keyword evidence="1" id="KW-1133">Transmembrane helix</keyword>
<reference evidence="2 3" key="1">
    <citation type="submission" date="2022-08" db="EMBL/GenBank/DDBJ databases">
        <title>Aerococcaceae sp. nov isolated from spoiled eye mask.</title>
        <authorList>
            <person name="Zhou G."/>
            <person name="Xie X.-B."/>
            <person name="Shi Q.-S."/>
            <person name="Wang Y.-S."/>
            <person name="Wen X."/>
            <person name="Peng H."/>
            <person name="Yang X.-J."/>
            <person name="Tao H.-B."/>
            <person name="Huang X.-M."/>
        </authorList>
    </citation>
    <scope>NUCLEOTIDE SEQUENCE [LARGE SCALE GENOMIC DNA]</scope>
    <source>
        <strain evidence="3">DM20194951</strain>
    </source>
</reference>
<feature type="transmembrane region" description="Helical" evidence="1">
    <location>
        <begin position="33"/>
        <end position="55"/>
    </location>
</feature>
<sequence>MLIFLLLINITAFVVYWVDKRRAIHGKRRLKNAWLLGLSLVGGSVGGLVAMYLFRHKTQQKIYVYGLPLMLVVQVVGAGLWAWCGGW</sequence>
<keyword evidence="1" id="KW-0472">Membrane</keyword>
<dbReference type="Proteomes" id="UP001315967">
    <property type="component" value="Chromosome"/>
</dbReference>